<keyword evidence="4" id="KW-1185">Reference proteome</keyword>
<proteinExistence type="predicted"/>
<reference evidence="3 4" key="1">
    <citation type="submission" date="2019-08" db="EMBL/GenBank/DDBJ databases">
        <title>Hyperibacter terrae gen. nov., sp. nov. and Hyperibacter viscosus sp. nov., two new members in the family Rhodospirillaceae isolated from the rhizosphere of Hypericum perforatum.</title>
        <authorList>
            <person name="Noviana Z."/>
        </authorList>
    </citation>
    <scope>NUCLEOTIDE SEQUENCE [LARGE SCALE GENOMIC DNA]</scope>
    <source>
        <strain evidence="3 4">R5913</strain>
    </source>
</reference>
<dbReference type="InterPro" id="IPR001173">
    <property type="entry name" value="Glyco_trans_2-like"/>
</dbReference>
<accession>A0A5J6MHA0</accession>
<evidence type="ECO:0000256" key="1">
    <source>
        <dbReference type="SAM" id="Phobius"/>
    </source>
</evidence>
<dbReference type="Gene3D" id="3.90.550.10">
    <property type="entry name" value="Spore Coat Polysaccharide Biosynthesis Protein SpsA, Chain A"/>
    <property type="match status" value="1"/>
</dbReference>
<feature type="transmembrane region" description="Helical" evidence="1">
    <location>
        <begin position="257"/>
        <end position="277"/>
    </location>
</feature>
<dbReference type="PANTHER" id="PTHR43179:SF11">
    <property type="entry name" value="GLYCOSYL TRANSFERASE"/>
    <property type="match status" value="1"/>
</dbReference>
<dbReference type="InterPro" id="IPR029044">
    <property type="entry name" value="Nucleotide-diphossugar_trans"/>
</dbReference>
<protein>
    <submittedName>
        <fullName evidence="3">Glycosyl transferase</fullName>
    </submittedName>
</protein>
<dbReference type="EMBL" id="CP042906">
    <property type="protein sequence ID" value="QEX15895.1"/>
    <property type="molecule type" value="Genomic_DNA"/>
</dbReference>
<dbReference type="OrthoDB" id="9783791at2"/>
<evidence type="ECO:0000259" key="2">
    <source>
        <dbReference type="Pfam" id="PF00535"/>
    </source>
</evidence>
<feature type="domain" description="Glycosyltransferase 2-like" evidence="2">
    <location>
        <begin position="17"/>
        <end position="185"/>
    </location>
</feature>
<dbReference type="KEGG" id="htq:FRZ44_11840"/>
<dbReference type="Proteomes" id="UP000326202">
    <property type="component" value="Chromosome"/>
</dbReference>
<dbReference type="CDD" id="cd04186">
    <property type="entry name" value="GT_2_like_c"/>
    <property type="match status" value="1"/>
</dbReference>
<keyword evidence="1" id="KW-1133">Transmembrane helix</keyword>
<dbReference type="SUPFAM" id="SSF53448">
    <property type="entry name" value="Nucleotide-diphospho-sugar transferases"/>
    <property type="match status" value="1"/>
</dbReference>
<evidence type="ECO:0000313" key="3">
    <source>
        <dbReference type="EMBL" id="QEX15895.1"/>
    </source>
</evidence>
<organism evidence="3 4">
    <name type="scientific">Hypericibacter terrae</name>
    <dbReference type="NCBI Taxonomy" id="2602015"/>
    <lineage>
        <taxon>Bacteria</taxon>
        <taxon>Pseudomonadati</taxon>
        <taxon>Pseudomonadota</taxon>
        <taxon>Alphaproteobacteria</taxon>
        <taxon>Rhodospirillales</taxon>
        <taxon>Dongiaceae</taxon>
        <taxon>Hypericibacter</taxon>
    </lineage>
</organism>
<keyword evidence="1" id="KW-0472">Membrane</keyword>
<gene>
    <name evidence="3" type="ORF">FRZ44_11840</name>
</gene>
<name>A0A5J6MHA0_9PROT</name>
<keyword evidence="3" id="KW-0808">Transferase</keyword>
<dbReference type="GO" id="GO:0016740">
    <property type="term" value="F:transferase activity"/>
    <property type="evidence" value="ECO:0007669"/>
    <property type="project" value="UniProtKB-KW"/>
</dbReference>
<evidence type="ECO:0000313" key="4">
    <source>
        <dbReference type="Proteomes" id="UP000326202"/>
    </source>
</evidence>
<keyword evidence="1" id="KW-0812">Transmembrane</keyword>
<dbReference type="PANTHER" id="PTHR43179">
    <property type="entry name" value="RHAMNOSYLTRANSFERASE WBBL"/>
    <property type="match status" value="1"/>
</dbReference>
<sequence length="349" mass="37360">MSETSNAALPASGPAVCVIVVAYNPGAYLARCIDALRRQHWTDFEAIIVDNGSTDGAVQSLGVLAAPFRVLATGRNLGFAAANNRGAAATTAPWIALLNPDAIAAPDWLERLMAATRAHPDIAMFGSTQIQLDDEARWDGLGDVYHASGIVWRGGFGQPVTNPAPGGEVFSPCAAAALYRHDDFRAAGGLDERFFCYVEDIDLAFRLRLQGQRALQVADAVVHHAGSATTGRSSDFTLFHGWRNRSWVFVKNMPGPLFWPLVPLHLAALALLLLLSLRPGSATKIGPCWRGLTAALAGLGPIWRSRQEIQRQRRASLCAIAGALSWSPLALLGRRPVLRPVAGGSETRS</sequence>
<dbReference type="AlphaFoldDB" id="A0A5J6MHA0"/>
<dbReference type="RefSeq" id="WP_151176313.1">
    <property type="nucleotide sequence ID" value="NZ_CP042906.1"/>
</dbReference>
<dbReference type="Pfam" id="PF00535">
    <property type="entry name" value="Glycos_transf_2"/>
    <property type="match status" value="1"/>
</dbReference>